<name>A0AA40AS35_9PEZI</name>
<gene>
    <name evidence="1" type="ORF">B0H67DRAFT_209273</name>
</gene>
<evidence type="ECO:0000313" key="2">
    <source>
        <dbReference type="Proteomes" id="UP001172102"/>
    </source>
</evidence>
<comment type="caution">
    <text evidence="1">The sequence shown here is derived from an EMBL/GenBank/DDBJ whole genome shotgun (WGS) entry which is preliminary data.</text>
</comment>
<dbReference type="Proteomes" id="UP001172102">
    <property type="component" value="Unassembled WGS sequence"/>
</dbReference>
<accession>A0AA40AS35</accession>
<dbReference type="EMBL" id="JAUKUA010000003">
    <property type="protein sequence ID" value="KAK0720947.1"/>
    <property type="molecule type" value="Genomic_DNA"/>
</dbReference>
<sequence length="145" mass="16179">MLHFVDDISPPTEPVQDYLTEVDTRCVLFDEFRVIRQYHGTVSNATVFAMFMIAPLLEIRNFLQIVRDSSLPNIFVCGTLRVAPGRIRAYLPKSRSPEGVAGPLGAVLTVIFSEPGILIPSSSVTRSGFSNRVSFRYIFLDNVIV</sequence>
<dbReference type="AlphaFoldDB" id="A0AA40AS35"/>
<reference evidence="1" key="1">
    <citation type="submission" date="2023-06" db="EMBL/GenBank/DDBJ databases">
        <title>Genome-scale phylogeny and comparative genomics of the fungal order Sordariales.</title>
        <authorList>
            <consortium name="Lawrence Berkeley National Laboratory"/>
            <person name="Hensen N."/>
            <person name="Bonometti L."/>
            <person name="Westerberg I."/>
            <person name="Brannstrom I.O."/>
            <person name="Guillou S."/>
            <person name="Cros-Aarteil S."/>
            <person name="Calhoun S."/>
            <person name="Haridas S."/>
            <person name="Kuo A."/>
            <person name="Mondo S."/>
            <person name="Pangilinan J."/>
            <person name="Riley R."/>
            <person name="Labutti K."/>
            <person name="Andreopoulos B."/>
            <person name="Lipzen A."/>
            <person name="Chen C."/>
            <person name="Yanf M."/>
            <person name="Daum C."/>
            <person name="Ng V."/>
            <person name="Clum A."/>
            <person name="Steindorff A."/>
            <person name="Ohm R."/>
            <person name="Martin F."/>
            <person name="Silar P."/>
            <person name="Natvig D."/>
            <person name="Lalanne C."/>
            <person name="Gautier V."/>
            <person name="Ament-Velasquez S.L."/>
            <person name="Kruys A."/>
            <person name="Hutchinson M.I."/>
            <person name="Powell A.J."/>
            <person name="Barry K."/>
            <person name="Miller A.N."/>
            <person name="Grigoriev I.V."/>
            <person name="Debuchy R."/>
            <person name="Gladieux P."/>
            <person name="Thoren M.H."/>
            <person name="Johannesson H."/>
        </authorList>
    </citation>
    <scope>NUCLEOTIDE SEQUENCE</scope>
    <source>
        <strain evidence="1">SMH4607-1</strain>
    </source>
</reference>
<protein>
    <submittedName>
        <fullName evidence="1">Uncharacterized protein</fullName>
    </submittedName>
</protein>
<proteinExistence type="predicted"/>
<evidence type="ECO:0000313" key="1">
    <source>
        <dbReference type="EMBL" id="KAK0720947.1"/>
    </source>
</evidence>
<keyword evidence="2" id="KW-1185">Reference proteome</keyword>
<organism evidence="1 2">
    <name type="scientific">Lasiosphaeris hirsuta</name>
    <dbReference type="NCBI Taxonomy" id="260670"/>
    <lineage>
        <taxon>Eukaryota</taxon>
        <taxon>Fungi</taxon>
        <taxon>Dikarya</taxon>
        <taxon>Ascomycota</taxon>
        <taxon>Pezizomycotina</taxon>
        <taxon>Sordariomycetes</taxon>
        <taxon>Sordariomycetidae</taxon>
        <taxon>Sordariales</taxon>
        <taxon>Lasiosphaeriaceae</taxon>
        <taxon>Lasiosphaeris</taxon>
    </lineage>
</organism>